<dbReference type="Pfam" id="PF03929">
    <property type="entry name" value="PepSY_TM"/>
    <property type="match status" value="1"/>
</dbReference>
<evidence type="ECO:0000256" key="1">
    <source>
        <dbReference type="SAM" id="Phobius"/>
    </source>
</evidence>
<evidence type="ECO:0000313" key="2">
    <source>
        <dbReference type="EMBL" id="GAA5056325.1"/>
    </source>
</evidence>
<protein>
    <submittedName>
        <fullName evidence="2">PepSY domain-containing protein</fullName>
    </submittedName>
</protein>
<comment type="caution">
    <text evidence="2">The sequence shown here is derived from an EMBL/GenBank/DDBJ whole genome shotgun (WGS) entry which is preliminary data.</text>
</comment>
<reference evidence="3" key="1">
    <citation type="journal article" date="2019" name="Int. J. Syst. Evol. Microbiol.">
        <title>The Global Catalogue of Microorganisms (GCM) 10K type strain sequencing project: providing services to taxonomists for standard genome sequencing and annotation.</title>
        <authorList>
            <consortium name="The Broad Institute Genomics Platform"/>
            <consortium name="The Broad Institute Genome Sequencing Center for Infectious Disease"/>
            <person name="Wu L."/>
            <person name="Ma J."/>
        </authorList>
    </citation>
    <scope>NUCLEOTIDE SEQUENCE [LARGE SCALE GENOMIC DNA]</scope>
    <source>
        <strain evidence="3">JCM 18014</strain>
    </source>
</reference>
<feature type="transmembrane region" description="Helical" evidence="1">
    <location>
        <begin position="445"/>
        <end position="466"/>
    </location>
</feature>
<dbReference type="PANTHER" id="PTHR34219:SF6">
    <property type="entry name" value="BLR3280 PROTEIN"/>
    <property type="match status" value="1"/>
</dbReference>
<evidence type="ECO:0000313" key="3">
    <source>
        <dbReference type="Proteomes" id="UP001500518"/>
    </source>
</evidence>
<feature type="transmembrane region" description="Helical" evidence="1">
    <location>
        <begin position="202"/>
        <end position="227"/>
    </location>
</feature>
<keyword evidence="3" id="KW-1185">Reference proteome</keyword>
<gene>
    <name evidence="2" type="ORF">GCM10023208_21010</name>
</gene>
<organism evidence="2 3">
    <name type="scientific">Erythrobacter westpacificensis</name>
    <dbReference type="NCBI Taxonomy" id="1055231"/>
    <lineage>
        <taxon>Bacteria</taxon>
        <taxon>Pseudomonadati</taxon>
        <taxon>Pseudomonadota</taxon>
        <taxon>Alphaproteobacteria</taxon>
        <taxon>Sphingomonadales</taxon>
        <taxon>Erythrobacteraceae</taxon>
        <taxon>Erythrobacter/Porphyrobacter group</taxon>
        <taxon>Erythrobacter</taxon>
    </lineage>
</organism>
<name>A0ABP9KFQ8_9SPHN</name>
<feature type="transmembrane region" description="Helical" evidence="1">
    <location>
        <begin position="248"/>
        <end position="268"/>
    </location>
</feature>
<keyword evidence="1" id="KW-0812">Transmembrane</keyword>
<feature type="transmembrane region" description="Helical" evidence="1">
    <location>
        <begin position="12"/>
        <end position="35"/>
    </location>
</feature>
<keyword evidence="1" id="KW-1133">Transmembrane helix</keyword>
<accession>A0ABP9KFQ8</accession>
<dbReference type="EMBL" id="BAABHV010000010">
    <property type="protein sequence ID" value="GAA5056325.1"/>
    <property type="molecule type" value="Genomic_DNA"/>
</dbReference>
<proteinExistence type="predicted"/>
<keyword evidence="1" id="KW-0472">Membrane</keyword>
<sequence>MRRMTFLLHRWIGIAIALLMAVWAVSGVVMMYVSFPETTSSERLAGLPDLEMGECCSSGYLEALEDGAVEGPSVEMLVDRPVLRWSGPDGPQVIDLTTGETPVIDASHAGRIASSHYREATGAAAGLAVETIDRDQWTVYGRFRQHRPLYKASFGDEAGTVLYVSGLTGEVVQDTTAHERFWNWLGAVPHWLYFTAFREIQWLWYDFVVYTSVLGTFLTVTGIYIGLRQYGRGKTRSPYRGAALWHHWTGLAFGIFTLTWVVSGLFSMQPWGWFESEGPEAEHMALAERPATSQDVAALVRALTAQPAGDTVRAELTVQGGAPFAILADAHSGLGRASLPSLAPSPPGESELARRAQLARPADPIAGMSMITRGDAYHYAHKQDVILPAWRVIYSDEEQTRLYFDPRTAEAIRKVDAEARAYRWLHYGLHRLDFPGLRTRPVWDIVTLPLMLGVSLLCLTGCWMGWRRLTRTKKRRKTAGA</sequence>
<dbReference type="PANTHER" id="PTHR34219">
    <property type="entry name" value="IRON-REGULATED INNER MEMBRANE PROTEIN-RELATED"/>
    <property type="match status" value="1"/>
</dbReference>
<dbReference type="InterPro" id="IPR005625">
    <property type="entry name" value="PepSY-ass_TM"/>
</dbReference>
<dbReference type="Proteomes" id="UP001500518">
    <property type="component" value="Unassembled WGS sequence"/>
</dbReference>